<dbReference type="RefSeq" id="WP_173230936.1">
    <property type="nucleotide sequence ID" value="NZ_CP053942.1"/>
</dbReference>
<dbReference type="AlphaFoldDB" id="A0A7D3Y2L9"/>
<proteinExistence type="predicted"/>
<protein>
    <submittedName>
        <fullName evidence="1">Uncharacterized protein</fullName>
    </submittedName>
</protein>
<name>A0A7D3Y2L9_9EURY</name>
<geneLocation type="plasmid" evidence="2">
    <name>phar01</name>
</geneLocation>
<dbReference type="KEGG" id="hsai:HPS36_15870"/>
<evidence type="ECO:0000313" key="2">
    <source>
        <dbReference type="Proteomes" id="UP000505020"/>
    </source>
</evidence>
<organism evidence="1 2">
    <name type="scientific">Halorubrum salinarum</name>
    <dbReference type="NCBI Taxonomy" id="2739057"/>
    <lineage>
        <taxon>Archaea</taxon>
        <taxon>Methanobacteriati</taxon>
        <taxon>Methanobacteriota</taxon>
        <taxon>Stenosarchaea group</taxon>
        <taxon>Halobacteria</taxon>
        <taxon>Halobacteriales</taxon>
        <taxon>Haloferacaceae</taxon>
        <taxon>Halorubrum</taxon>
    </lineage>
</organism>
<dbReference type="Proteomes" id="UP000505020">
    <property type="component" value="Plasmid pHAR01"/>
</dbReference>
<dbReference type="GeneID" id="55596510"/>
<dbReference type="EMBL" id="CP053942">
    <property type="protein sequence ID" value="QKG94352.1"/>
    <property type="molecule type" value="Genomic_DNA"/>
</dbReference>
<evidence type="ECO:0000313" key="1">
    <source>
        <dbReference type="EMBL" id="QKG94352.1"/>
    </source>
</evidence>
<reference evidence="1 2" key="1">
    <citation type="submission" date="2020-05" db="EMBL/GenBank/DDBJ databases">
        <title>Halorubrum RHB-C sp.nov., an extremely halophilic archaeon isolated from solar salt farm.</title>
        <authorList>
            <person name="Ho H."/>
            <person name="Danganan R.E."/>
            <person name="Dedeles G.R."/>
            <person name="Kim S.-G."/>
        </authorList>
    </citation>
    <scope>NUCLEOTIDE SEQUENCE [LARGE SCALE GENOMIC DNA]</scope>
    <source>
        <strain evidence="1 2">RHB-C</strain>
        <plasmid evidence="2">phar01</plasmid>
    </source>
</reference>
<keyword evidence="1" id="KW-0614">Plasmid</keyword>
<gene>
    <name evidence="1" type="ORF">HPS36_15870</name>
</gene>
<sequence length="76" mass="8138">MGYLSVLSERGRAIVSLACQMDCDPSGVTDGTRRNTVDKSGLSKVNGEAGITKETILVICGNGRVPNWYGIFACWV</sequence>
<accession>A0A7D3Y2L9</accession>
<keyword evidence="2" id="KW-1185">Reference proteome</keyword>